<accession>D6Z059</accession>
<evidence type="ECO:0000259" key="1">
    <source>
        <dbReference type="Pfam" id="PF01979"/>
    </source>
</evidence>
<organism evidence="2 3">
    <name type="scientific">Desulfurivibrio alkaliphilus (strain DSM 19089 / UNIQEM U267 / AHT2)</name>
    <dbReference type="NCBI Taxonomy" id="589865"/>
    <lineage>
        <taxon>Bacteria</taxon>
        <taxon>Pseudomonadati</taxon>
        <taxon>Thermodesulfobacteriota</taxon>
        <taxon>Desulfobulbia</taxon>
        <taxon>Desulfobulbales</taxon>
        <taxon>Desulfobulbaceae</taxon>
        <taxon>Desulfurivibrio</taxon>
    </lineage>
</organism>
<dbReference type="eggNOG" id="COG1228">
    <property type="taxonomic scope" value="Bacteria"/>
</dbReference>
<dbReference type="OrthoDB" id="9782972at2"/>
<dbReference type="SUPFAM" id="SSF51556">
    <property type="entry name" value="Metallo-dependent hydrolases"/>
    <property type="match status" value="1"/>
</dbReference>
<dbReference type="AlphaFoldDB" id="D6Z059"/>
<proteinExistence type="predicted"/>
<dbReference type="InterPro" id="IPR006680">
    <property type="entry name" value="Amidohydro-rel"/>
</dbReference>
<dbReference type="Pfam" id="PF01979">
    <property type="entry name" value="Amidohydro_1"/>
    <property type="match status" value="1"/>
</dbReference>
<dbReference type="PANTHER" id="PTHR43135:SF3">
    <property type="entry name" value="ALPHA-D-RIBOSE 1-METHYLPHOSPHONATE 5-TRIPHOSPHATE DIPHOSPHATASE"/>
    <property type="match status" value="1"/>
</dbReference>
<dbReference type="InterPro" id="IPR011059">
    <property type="entry name" value="Metal-dep_hydrolase_composite"/>
</dbReference>
<dbReference type="PANTHER" id="PTHR43135">
    <property type="entry name" value="ALPHA-D-RIBOSE 1-METHYLPHOSPHONATE 5-TRIPHOSPHATE DIPHOSPHATASE"/>
    <property type="match status" value="1"/>
</dbReference>
<dbReference type="GO" id="GO:0016810">
    <property type="term" value="F:hydrolase activity, acting on carbon-nitrogen (but not peptide) bonds"/>
    <property type="evidence" value="ECO:0007669"/>
    <property type="project" value="InterPro"/>
</dbReference>
<dbReference type="Proteomes" id="UP000001508">
    <property type="component" value="Chromosome"/>
</dbReference>
<dbReference type="InParanoid" id="D6Z059"/>
<dbReference type="InterPro" id="IPR051781">
    <property type="entry name" value="Metallo-dep_Hydrolase"/>
</dbReference>
<dbReference type="SUPFAM" id="SSF51338">
    <property type="entry name" value="Composite domain of metallo-dependent hydrolases"/>
    <property type="match status" value="1"/>
</dbReference>
<sequence>MNADHIIMAGNLLDGSGAGVRRRVFLAMQAGCITAIGPVAELPRLPPGVAVTDLSHATLLPALVDGSVALARSSSLGPAAPPGLADTTPEARIALLQRHLGFCLSHGVLGAADGEDATGLVADYQQRMAPSGPIALRTAPHDFLRIGYSANIEADAAPDNRLSAGDLYRLLQHRGDKKAVVVANGRQAVAEALAAGCDAIEQGYAMGEDNLKQMAARGVLWLPALLRAKNALDGARGGGNICCRFSQRYVAPGKPVPGAEALWRQTLSEQLALLQRAKELGVTTAVGTGAGSAGIIHGEAVAEEVKLFIKAGYSLAEAIRCASVNGAAFFGFERLGELAVGRQATFLVTRGTAGQLPRKLSYLEGIYIDGVAVPL</sequence>
<dbReference type="RefSeq" id="WP_013164604.1">
    <property type="nucleotide sequence ID" value="NC_014216.1"/>
</dbReference>
<dbReference type="STRING" id="589865.DaAHT2_2427"/>
<dbReference type="KEGG" id="dak:DaAHT2_2427"/>
<dbReference type="Gene3D" id="2.30.40.10">
    <property type="entry name" value="Urease, subunit C, domain 1"/>
    <property type="match status" value="2"/>
</dbReference>
<dbReference type="HOGENOM" id="CLU_665209_0_0_7"/>
<protein>
    <submittedName>
        <fullName evidence="2">Amidohydrolase</fullName>
    </submittedName>
</protein>
<reference evidence="3" key="1">
    <citation type="submission" date="2010-02" db="EMBL/GenBank/DDBJ databases">
        <title>Complete sequence of Desulfurivibrio alkaliphilus AHT2.</title>
        <authorList>
            <consortium name="US DOE Joint Genome Institute"/>
            <person name="Pitluck S."/>
            <person name="Chertkov O."/>
            <person name="Detter J.C."/>
            <person name="Han C."/>
            <person name="Tapia R."/>
            <person name="Larimer F."/>
            <person name="Land M."/>
            <person name="Hauser L."/>
            <person name="Kyrpides N."/>
            <person name="Mikhailova N."/>
            <person name="Sorokin D.Y."/>
            <person name="Muyzer G."/>
            <person name="Woyke T."/>
        </authorList>
    </citation>
    <scope>NUCLEOTIDE SEQUENCE [LARGE SCALE GENOMIC DNA]</scope>
    <source>
        <strain evidence="3">DSM 19089 / UNIQEM U267 / AHT2</strain>
    </source>
</reference>
<evidence type="ECO:0000313" key="3">
    <source>
        <dbReference type="Proteomes" id="UP000001508"/>
    </source>
</evidence>
<gene>
    <name evidence="2" type="ordered locus">DaAHT2_2427</name>
</gene>
<name>D6Z059_DESAT</name>
<evidence type="ECO:0000313" key="2">
    <source>
        <dbReference type="EMBL" id="ADH87092.1"/>
    </source>
</evidence>
<keyword evidence="3" id="KW-1185">Reference proteome</keyword>
<keyword evidence="2" id="KW-0378">Hydrolase</keyword>
<dbReference type="InterPro" id="IPR032466">
    <property type="entry name" value="Metal_Hydrolase"/>
</dbReference>
<dbReference type="Gene3D" id="3.20.20.140">
    <property type="entry name" value="Metal-dependent hydrolases"/>
    <property type="match status" value="2"/>
</dbReference>
<dbReference type="EMBL" id="CP001940">
    <property type="protein sequence ID" value="ADH87092.1"/>
    <property type="molecule type" value="Genomic_DNA"/>
</dbReference>
<feature type="domain" description="Amidohydrolase-related" evidence="1">
    <location>
        <begin position="183"/>
        <end position="349"/>
    </location>
</feature>